<organism evidence="1 2">
    <name type="scientific">Blautia obeum</name>
    <dbReference type="NCBI Taxonomy" id="40520"/>
    <lineage>
        <taxon>Bacteria</taxon>
        <taxon>Bacillati</taxon>
        <taxon>Bacillota</taxon>
        <taxon>Clostridia</taxon>
        <taxon>Lachnospirales</taxon>
        <taxon>Lachnospiraceae</taxon>
        <taxon>Blautia</taxon>
    </lineage>
</organism>
<proteinExistence type="predicted"/>
<evidence type="ECO:0000313" key="1">
    <source>
        <dbReference type="EMBL" id="RGR45345.1"/>
    </source>
</evidence>
<gene>
    <name evidence="1" type="ORF">DWY46_17165</name>
</gene>
<accession>A0A412ELM2</accession>
<comment type="caution">
    <text evidence="1">The sequence shown here is derived from an EMBL/GenBank/DDBJ whole genome shotgun (WGS) entry which is preliminary data.</text>
</comment>
<dbReference type="Proteomes" id="UP000285839">
    <property type="component" value="Unassembled WGS sequence"/>
</dbReference>
<protein>
    <recommendedName>
        <fullName evidence="3">CD-NTase-associated protein 12/Pycsar effector protein TIR domain-containing protein</fullName>
    </recommendedName>
</protein>
<dbReference type="EMBL" id="QRUH01000020">
    <property type="protein sequence ID" value="RGR45345.1"/>
    <property type="molecule type" value="Genomic_DNA"/>
</dbReference>
<reference evidence="1 2" key="1">
    <citation type="submission" date="2018-08" db="EMBL/GenBank/DDBJ databases">
        <title>A genome reference for cultivated species of the human gut microbiota.</title>
        <authorList>
            <person name="Zou Y."/>
            <person name="Xue W."/>
            <person name="Luo G."/>
        </authorList>
    </citation>
    <scope>NUCLEOTIDE SEQUENCE [LARGE SCALE GENOMIC DNA]</scope>
    <source>
        <strain evidence="1 2">AF25-21</strain>
    </source>
</reference>
<sequence length="384" mass="43682">MKCTIFYSWQSDLPNKDNRSFIENCIEKAIKKDKLGFEAGLTIAVDRDTKKTVGTPDIAGTIFDKIAKTDIFICDISIINGNDKGRKCPNPNVLLELGYAVRTLGWDKIICFYNLKYGDIKSVPFDLSHHRIFCYNSDNENEKEEVSKALSVGIKEMIAKGLISNPLRDHMKGRIDYCILEILKQISCVLFNTITMSDALAKVTEVLDFTEEKIVDILSDNHKVLGFFANNDLEEVKRKSEAIFSAITTSNVYQVEWAVLVLELIDWVRRYQYLISDRAKNILYSAVLEPIPYLDVVAGRELNPNNPDNSWLLLKRMGTDSGKVLYAGTMVKIDKKYLVSPWHINDAAVEKFAKCLVDAINMAKKWLDETEGEFILDPDYYGII</sequence>
<evidence type="ECO:0000313" key="2">
    <source>
        <dbReference type="Proteomes" id="UP000285839"/>
    </source>
</evidence>
<dbReference type="AlphaFoldDB" id="A0A412ELM2"/>
<dbReference type="RefSeq" id="WP_117640061.1">
    <property type="nucleotide sequence ID" value="NZ_QRUH01000020.1"/>
</dbReference>
<name>A0A412ELM2_9FIRM</name>
<evidence type="ECO:0008006" key="3">
    <source>
        <dbReference type="Google" id="ProtNLM"/>
    </source>
</evidence>